<dbReference type="SMART" id="SM00671">
    <property type="entry name" value="SEL1"/>
    <property type="match status" value="4"/>
</dbReference>
<evidence type="ECO:0000256" key="1">
    <source>
        <dbReference type="ARBA" id="ARBA00022737"/>
    </source>
</evidence>
<keyword evidence="1" id="KW-0677">Repeat</keyword>
<dbReference type="InterPro" id="IPR006597">
    <property type="entry name" value="Sel1-like"/>
</dbReference>
<dbReference type="OrthoDB" id="272077at2759"/>
<dbReference type="InterPro" id="IPR051726">
    <property type="entry name" value="Chitin_Synth_Reg"/>
</dbReference>
<dbReference type="SUPFAM" id="SSF81901">
    <property type="entry name" value="HCP-like"/>
    <property type="match status" value="1"/>
</dbReference>
<gene>
    <name evidence="2" type="ORF">METBISCDRAFT_18144</name>
</gene>
<dbReference type="PANTHER" id="PTHR46430:SF3">
    <property type="entry name" value="ACTIVATOR OF C KINASE PROTEIN 1"/>
    <property type="match status" value="1"/>
</dbReference>
<sequence length="409" mass="47554">MVSSYSSDPVINKRIDEFIYLRGVIASGNKTLEYRLKWMKTLLTATNYKLYSYINVKGTAVAPEQVMANKHLFIKAFVSHLQKLLRELNANRDPRKDKTFDEVCYIQGCLYMHDYQKYGQDFGYERDDEEAERFLKYAMELNPSLFQAYYKLGELYESQQIDDKFDMALEQYKESAKMGYNKAIFKIALIFLYVPKVRLVKFIKYFKELASIDMESADIKLEGPDRDELEEIVGLALFQLGKTYEGIYPGDLTEEDEFIQEALSIAPVDYGKSLSYYNRAAKLHCLEAQVRLGRVYEFGELNRKPNSSKSIQWYIKATTSALKFKRHPEAMLGVSRWFLKGSNGTSKHIPYPDPEGAIMWCERACMEFRYPEAYYQMGLLVEGDFADGDPYEWFAKAAELGHQEAQKRI</sequence>
<dbReference type="Pfam" id="PF08238">
    <property type="entry name" value="Sel1"/>
    <property type="match status" value="6"/>
</dbReference>
<name>A0A4V1J2T1_9ASCO</name>
<evidence type="ECO:0000313" key="3">
    <source>
        <dbReference type="Proteomes" id="UP000268321"/>
    </source>
</evidence>
<dbReference type="Proteomes" id="UP000268321">
    <property type="component" value="Unassembled WGS sequence"/>
</dbReference>
<dbReference type="InterPro" id="IPR011990">
    <property type="entry name" value="TPR-like_helical_dom_sf"/>
</dbReference>
<keyword evidence="3" id="KW-1185">Reference proteome</keyword>
<organism evidence="2 3">
    <name type="scientific">Metschnikowia bicuspidata</name>
    <dbReference type="NCBI Taxonomy" id="27322"/>
    <lineage>
        <taxon>Eukaryota</taxon>
        <taxon>Fungi</taxon>
        <taxon>Dikarya</taxon>
        <taxon>Ascomycota</taxon>
        <taxon>Saccharomycotina</taxon>
        <taxon>Pichiomycetes</taxon>
        <taxon>Metschnikowiaceae</taxon>
        <taxon>Metschnikowia</taxon>
    </lineage>
</organism>
<protein>
    <submittedName>
        <fullName evidence="2">Uncharacterized protein</fullName>
    </submittedName>
</protein>
<accession>A0A4V1J2T1</accession>
<dbReference type="EMBL" id="ML004479">
    <property type="protein sequence ID" value="RKP29639.1"/>
    <property type="molecule type" value="Genomic_DNA"/>
</dbReference>
<dbReference type="PANTHER" id="PTHR46430">
    <property type="entry name" value="PROTEIN SKT5-RELATED"/>
    <property type="match status" value="1"/>
</dbReference>
<proteinExistence type="predicted"/>
<dbReference type="Gene3D" id="1.25.40.10">
    <property type="entry name" value="Tetratricopeptide repeat domain"/>
    <property type="match status" value="2"/>
</dbReference>
<dbReference type="AlphaFoldDB" id="A0A4V1J2T1"/>
<reference evidence="3" key="1">
    <citation type="journal article" date="2018" name="Nat. Microbiol.">
        <title>Leveraging single-cell genomics to expand the fungal tree of life.</title>
        <authorList>
            <person name="Ahrendt S.R."/>
            <person name="Quandt C.A."/>
            <person name="Ciobanu D."/>
            <person name="Clum A."/>
            <person name="Salamov A."/>
            <person name="Andreopoulos B."/>
            <person name="Cheng J.F."/>
            <person name="Woyke T."/>
            <person name="Pelin A."/>
            <person name="Henrissat B."/>
            <person name="Reynolds N.K."/>
            <person name="Benny G.L."/>
            <person name="Smith M.E."/>
            <person name="James T.Y."/>
            <person name="Grigoriev I.V."/>
        </authorList>
    </citation>
    <scope>NUCLEOTIDE SEQUENCE [LARGE SCALE GENOMIC DNA]</scope>
    <source>
        <strain evidence="3">Baker2002</strain>
    </source>
</reference>
<evidence type="ECO:0000313" key="2">
    <source>
        <dbReference type="EMBL" id="RKP29639.1"/>
    </source>
</evidence>